<organism evidence="1 2">
    <name type="scientific">Hermanssonia centrifuga</name>
    <dbReference type="NCBI Taxonomy" id="98765"/>
    <lineage>
        <taxon>Eukaryota</taxon>
        <taxon>Fungi</taxon>
        <taxon>Dikarya</taxon>
        <taxon>Basidiomycota</taxon>
        <taxon>Agaricomycotina</taxon>
        <taxon>Agaricomycetes</taxon>
        <taxon>Polyporales</taxon>
        <taxon>Meruliaceae</taxon>
        <taxon>Hermanssonia</taxon>
    </lineage>
</organism>
<dbReference type="Proteomes" id="UP000186601">
    <property type="component" value="Unassembled WGS sequence"/>
</dbReference>
<proteinExistence type="predicted"/>
<name>A0A2R6NVV0_9APHY</name>
<dbReference type="AlphaFoldDB" id="A0A2R6NVV0"/>
<gene>
    <name evidence="1" type="ORF">PHLCEN_2v7735</name>
</gene>
<protein>
    <submittedName>
        <fullName evidence="1">Uncharacterized protein</fullName>
    </submittedName>
</protein>
<reference evidence="1 2" key="1">
    <citation type="submission" date="2018-02" db="EMBL/GenBank/DDBJ databases">
        <title>Genome sequence of the basidiomycete white-rot fungus Phlebia centrifuga.</title>
        <authorList>
            <person name="Granchi Z."/>
            <person name="Peng M."/>
            <person name="de Vries R.P."/>
            <person name="Hilden K."/>
            <person name="Makela M.R."/>
            <person name="Grigoriev I."/>
            <person name="Riley R."/>
        </authorList>
    </citation>
    <scope>NUCLEOTIDE SEQUENCE [LARGE SCALE GENOMIC DNA]</scope>
    <source>
        <strain evidence="1 2">FBCC195</strain>
    </source>
</reference>
<keyword evidence="2" id="KW-1185">Reference proteome</keyword>
<evidence type="ECO:0000313" key="1">
    <source>
        <dbReference type="EMBL" id="PSR77677.1"/>
    </source>
</evidence>
<dbReference type="EMBL" id="MLYV02000785">
    <property type="protein sequence ID" value="PSR77677.1"/>
    <property type="molecule type" value="Genomic_DNA"/>
</dbReference>
<sequence>MVGAGRGDWGICSGGGKEDRVLDGVAGDRAGWVGVPLGIGRRPGEKGSLHLPYMGIRDVPRMSRGKEVSDQLAAYQDSLGPFKNAPPPLAPALRFAPFPPPSPTAVTLFSTSSFTASTSRSLRLI</sequence>
<accession>A0A2R6NVV0</accession>
<evidence type="ECO:0000313" key="2">
    <source>
        <dbReference type="Proteomes" id="UP000186601"/>
    </source>
</evidence>
<comment type="caution">
    <text evidence="1">The sequence shown here is derived from an EMBL/GenBank/DDBJ whole genome shotgun (WGS) entry which is preliminary data.</text>
</comment>